<dbReference type="AlphaFoldDB" id="A0A919TMW3"/>
<keyword evidence="3" id="KW-1185">Reference proteome</keyword>
<sequence length="197" mass="20852">MSTEPYQDIPGESGWLVAGVIDRLPRRTDGPYLTGGACNHGSPGGTIGPDEGIRLKLGVTYIVGFSDTWRLGMLVNESVKLDDMALMAANGPSLVQHALEPRKPWPDHPVLTRASARGAGDGNRTRAVSLGTVQGDLVSSVDATSQRRRAAWSDLMRPGSMARQWHGTGALASKAGARLSPPEGDTGKRDGRSLTRG</sequence>
<proteinExistence type="predicted"/>
<feature type="compositionally biased region" description="Basic and acidic residues" evidence="1">
    <location>
        <begin position="185"/>
        <end position="197"/>
    </location>
</feature>
<name>A0A919TMW3_9ACTN</name>
<dbReference type="Proteomes" id="UP000629619">
    <property type="component" value="Unassembled WGS sequence"/>
</dbReference>
<evidence type="ECO:0000313" key="2">
    <source>
        <dbReference type="EMBL" id="GIF08092.1"/>
    </source>
</evidence>
<organism evidence="2 3">
    <name type="scientific">Actinoplanes siamensis</name>
    <dbReference type="NCBI Taxonomy" id="1223317"/>
    <lineage>
        <taxon>Bacteria</taxon>
        <taxon>Bacillati</taxon>
        <taxon>Actinomycetota</taxon>
        <taxon>Actinomycetes</taxon>
        <taxon>Micromonosporales</taxon>
        <taxon>Micromonosporaceae</taxon>
        <taxon>Actinoplanes</taxon>
    </lineage>
</organism>
<comment type="caution">
    <text evidence="2">The sequence shown here is derived from an EMBL/GenBank/DDBJ whole genome shotgun (WGS) entry which is preliminary data.</text>
</comment>
<evidence type="ECO:0000313" key="3">
    <source>
        <dbReference type="Proteomes" id="UP000629619"/>
    </source>
</evidence>
<evidence type="ECO:0000256" key="1">
    <source>
        <dbReference type="SAM" id="MobiDB-lite"/>
    </source>
</evidence>
<reference evidence="2" key="1">
    <citation type="submission" date="2021-01" db="EMBL/GenBank/DDBJ databases">
        <title>Whole genome shotgun sequence of Actinoplanes siamensis NBRC 109076.</title>
        <authorList>
            <person name="Komaki H."/>
            <person name="Tamura T."/>
        </authorList>
    </citation>
    <scope>NUCLEOTIDE SEQUENCE</scope>
    <source>
        <strain evidence="2">NBRC 109076</strain>
    </source>
</reference>
<protein>
    <submittedName>
        <fullName evidence="2">Uncharacterized protein</fullName>
    </submittedName>
</protein>
<feature type="region of interest" description="Disordered" evidence="1">
    <location>
        <begin position="163"/>
        <end position="197"/>
    </location>
</feature>
<gene>
    <name evidence="2" type="ORF">Asi03nite_56300</name>
</gene>
<dbReference type="EMBL" id="BOMW01000058">
    <property type="protein sequence ID" value="GIF08092.1"/>
    <property type="molecule type" value="Genomic_DNA"/>
</dbReference>
<accession>A0A919TMW3</accession>